<dbReference type="EMBL" id="VJWE01000015">
    <property type="protein sequence ID" value="TWG35790.1"/>
    <property type="molecule type" value="Genomic_DNA"/>
</dbReference>
<proteinExistence type="predicted"/>
<reference evidence="1 2" key="1">
    <citation type="journal article" date="2015" name="Stand. Genomic Sci.">
        <title>Genomic Encyclopedia of Bacterial and Archaeal Type Strains, Phase III: the genomes of soil and plant-associated and newly described type strains.</title>
        <authorList>
            <person name="Whitman W.B."/>
            <person name="Woyke T."/>
            <person name="Klenk H.P."/>
            <person name="Zhou Y."/>
            <person name="Lilburn T.G."/>
            <person name="Beck B.J."/>
            <person name="De Vos P."/>
            <person name="Vandamme P."/>
            <person name="Eisen J.A."/>
            <person name="Garrity G."/>
            <person name="Hugenholtz P."/>
            <person name="Kyrpides N.C."/>
        </authorList>
    </citation>
    <scope>NUCLEOTIDE SEQUENCE [LARGE SCALE GENOMIC DNA]</scope>
    <source>
        <strain evidence="1 2">DSM 64</strain>
    </source>
</reference>
<comment type="caution">
    <text evidence="1">The sequence shown here is derived from an EMBL/GenBank/DDBJ whole genome shotgun (WGS) entry which is preliminary data.</text>
</comment>
<dbReference type="Proteomes" id="UP000321485">
    <property type="component" value="Unassembled WGS sequence"/>
</dbReference>
<organism evidence="1 2">
    <name type="scientific">Acidovorax delafieldii</name>
    <name type="common">Pseudomonas delafieldii</name>
    <dbReference type="NCBI Taxonomy" id="47920"/>
    <lineage>
        <taxon>Bacteria</taxon>
        <taxon>Pseudomonadati</taxon>
        <taxon>Pseudomonadota</taxon>
        <taxon>Betaproteobacteria</taxon>
        <taxon>Burkholderiales</taxon>
        <taxon>Comamonadaceae</taxon>
        <taxon>Acidovorax</taxon>
    </lineage>
</organism>
<evidence type="ECO:0000313" key="2">
    <source>
        <dbReference type="Proteomes" id="UP000321485"/>
    </source>
</evidence>
<evidence type="ECO:0000313" key="1">
    <source>
        <dbReference type="EMBL" id="TWG35790.1"/>
    </source>
</evidence>
<gene>
    <name evidence="1" type="ORF">ATF69_3356</name>
</gene>
<sequence>MSMKLALNRAEMARESLIQATEWLDTKGVYYRHLPPSQLKIGPINYWPSTGTITIDNEPGKRPHLGLQGLELVLRELQGRYPVRRSS</sequence>
<protein>
    <submittedName>
        <fullName evidence="1">Uncharacterized protein</fullName>
    </submittedName>
</protein>
<dbReference type="AlphaFoldDB" id="A0A561XI39"/>
<accession>A0A561XI39</accession>
<name>A0A561XI39_ACIDE</name>